<dbReference type="InterPro" id="IPR051533">
    <property type="entry name" value="WaaL-like"/>
</dbReference>
<feature type="transmembrane region" description="Helical" evidence="6">
    <location>
        <begin position="224"/>
        <end position="241"/>
    </location>
</feature>
<dbReference type="Pfam" id="PF04932">
    <property type="entry name" value="Wzy_C"/>
    <property type="match status" value="1"/>
</dbReference>
<reference evidence="9" key="1">
    <citation type="submission" date="2017-09" db="EMBL/GenBank/DDBJ databases">
        <title>Depth-based differentiation of microbial function through sediment-hosted aquifers and enrichment of novel symbionts in the deep terrestrial subsurface.</title>
        <authorList>
            <person name="Probst A.J."/>
            <person name="Ladd B."/>
            <person name="Jarett J.K."/>
            <person name="Geller-Mcgrath D.E."/>
            <person name="Sieber C.M.K."/>
            <person name="Emerson J.B."/>
            <person name="Anantharaman K."/>
            <person name="Thomas B.C."/>
            <person name="Malmstrom R."/>
            <person name="Stieglmeier M."/>
            <person name="Klingl A."/>
            <person name="Woyke T."/>
            <person name="Ryan C.M."/>
            <person name="Banfield J.F."/>
        </authorList>
    </citation>
    <scope>NUCLEOTIDE SEQUENCE [LARGE SCALE GENOMIC DNA]</scope>
</reference>
<feature type="transmembrane region" description="Helical" evidence="6">
    <location>
        <begin position="106"/>
        <end position="124"/>
    </location>
</feature>
<feature type="repeat" description="TPR" evidence="5">
    <location>
        <begin position="709"/>
        <end position="742"/>
    </location>
</feature>
<dbReference type="InterPro" id="IPR007016">
    <property type="entry name" value="O-antigen_ligase-rel_domated"/>
</dbReference>
<feature type="transmembrane region" description="Helical" evidence="6">
    <location>
        <begin position="416"/>
        <end position="436"/>
    </location>
</feature>
<evidence type="ECO:0000256" key="2">
    <source>
        <dbReference type="ARBA" id="ARBA00022692"/>
    </source>
</evidence>
<dbReference type="SUPFAM" id="SSF48452">
    <property type="entry name" value="TPR-like"/>
    <property type="match status" value="1"/>
</dbReference>
<gene>
    <name evidence="8" type="ORF">COS76_04380</name>
</gene>
<evidence type="ECO:0000313" key="8">
    <source>
        <dbReference type="EMBL" id="PIU74764.1"/>
    </source>
</evidence>
<dbReference type="PROSITE" id="PS50005">
    <property type="entry name" value="TPR"/>
    <property type="match status" value="2"/>
</dbReference>
<dbReference type="SMART" id="SM00028">
    <property type="entry name" value="TPR"/>
    <property type="match status" value="3"/>
</dbReference>
<dbReference type="InterPro" id="IPR011990">
    <property type="entry name" value="TPR-like_helical_dom_sf"/>
</dbReference>
<feature type="transmembrane region" description="Helical" evidence="6">
    <location>
        <begin position="203"/>
        <end position="218"/>
    </location>
</feature>
<dbReference type="PANTHER" id="PTHR37422:SF13">
    <property type="entry name" value="LIPOPOLYSACCHARIDE BIOSYNTHESIS PROTEIN PA4999-RELATED"/>
    <property type="match status" value="1"/>
</dbReference>
<dbReference type="Proteomes" id="UP000228775">
    <property type="component" value="Unassembled WGS sequence"/>
</dbReference>
<feature type="repeat" description="TPR" evidence="5">
    <location>
        <begin position="603"/>
        <end position="636"/>
    </location>
</feature>
<feature type="transmembrane region" description="Helical" evidence="6">
    <location>
        <begin position="170"/>
        <end position="191"/>
    </location>
</feature>
<dbReference type="PANTHER" id="PTHR37422">
    <property type="entry name" value="TEICHURONIC ACID BIOSYNTHESIS PROTEIN TUAE"/>
    <property type="match status" value="1"/>
</dbReference>
<protein>
    <recommendedName>
        <fullName evidence="7">O-antigen ligase-related domain-containing protein</fullName>
    </recommendedName>
</protein>
<comment type="caution">
    <text evidence="8">The sequence shown here is derived from an EMBL/GenBank/DDBJ whole genome shotgun (WGS) entry which is preliminary data.</text>
</comment>
<keyword evidence="2 6" id="KW-0812">Transmembrane</keyword>
<feature type="transmembrane region" description="Helical" evidence="6">
    <location>
        <begin position="12"/>
        <end position="30"/>
    </location>
</feature>
<keyword evidence="4 6" id="KW-0472">Membrane</keyword>
<accession>A0A2M7AVU4</accession>
<feature type="transmembrane region" description="Helical" evidence="6">
    <location>
        <begin position="248"/>
        <end position="269"/>
    </location>
</feature>
<evidence type="ECO:0000256" key="1">
    <source>
        <dbReference type="ARBA" id="ARBA00004141"/>
    </source>
</evidence>
<name>A0A2M7AVU4_9BACT</name>
<evidence type="ECO:0000259" key="7">
    <source>
        <dbReference type="Pfam" id="PF04932"/>
    </source>
</evidence>
<evidence type="ECO:0000256" key="4">
    <source>
        <dbReference type="ARBA" id="ARBA00023136"/>
    </source>
</evidence>
<proteinExistence type="predicted"/>
<feature type="transmembrane region" description="Helical" evidence="6">
    <location>
        <begin position="72"/>
        <end position="94"/>
    </location>
</feature>
<dbReference type="AlphaFoldDB" id="A0A2M7AVU4"/>
<dbReference type="Pfam" id="PF14559">
    <property type="entry name" value="TPR_19"/>
    <property type="match status" value="2"/>
</dbReference>
<evidence type="ECO:0000256" key="3">
    <source>
        <dbReference type="ARBA" id="ARBA00022989"/>
    </source>
</evidence>
<keyword evidence="3 6" id="KW-1133">Transmembrane helix</keyword>
<dbReference type="Gene3D" id="1.25.40.10">
    <property type="entry name" value="Tetratricopeptide repeat domain"/>
    <property type="match status" value="1"/>
</dbReference>
<dbReference type="GO" id="GO:0016020">
    <property type="term" value="C:membrane"/>
    <property type="evidence" value="ECO:0007669"/>
    <property type="project" value="UniProtKB-SubCell"/>
</dbReference>
<sequence length="764" mass="87880">MIVNQKAENLINAIKGMVFLIFLTPLLVVPKSYFPFIFWRTIIFRILVEIIVVVYIILVLEQRKYLPKRSCLILSVVIFWGMLVLTTFTSLNVYHSFWSNQERMEGLFTMTHFVALFLVATGVFRKKEDWYWFFKVSFCVSLIASVYGFLQKIHISWSWVVLGGQDRLSSTIGNPAYFAAYLIPHIFLGVILSRRSQVRSSRIFYLGGVIFELALLYWTATRGALLGLIVAIIFLFLFLFFQRTKRVFKFIGLAFLILFIAFSFLIYHFRDSRILQKSTAIYRLTHISLSGAYDTSTQTRVVVWRMAFNAWQKKPILGWGPENFHAAFNDQLDFKLFNMPGETWYDRAHNKIFDVAVTSGLVGLLSYLAIFVCVVFLLLRHWWRDKRRSWTEPILLAFFLAYFFQNLFVFDTLATYLMFFLLLGFVHVYTSGRLSLSAESDINPKPISDFWSRRSNSIVTVLIIVMIISTIKANIKPAIANYNLAMAFVDIKPDKLTSHFGAAMFMETYVQAEARKEFAQKLIQEIQRLKPDKDVKYTSQIRTMLELAIGQTLQAIKRDPYNPLYSIYVGRLYHLSAEWGDSTATDKATILLNQALQISPRRPELYYELANAQVNLKEYDAAAETYQKLLNLSSDLRDARWGLGTVLSVAGRPKEALAQMLQAKSAGYFNNGLHTMDLFLLAHVYGDLGDYQQALAVYKDYTSRVPEETDGWAALAETYARLGDFSSVQEAANQILKLRPQAAQEVEKFIQKLKIISDKAGIKN</sequence>
<keyword evidence="5" id="KW-0802">TPR repeat</keyword>
<dbReference type="InterPro" id="IPR019734">
    <property type="entry name" value="TPR_rpt"/>
</dbReference>
<feature type="domain" description="O-antigen ligase-related" evidence="7">
    <location>
        <begin position="210"/>
        <end position="368"/>
    </location>
</feature>
<evidence type="ECO:0000313" key="9">
    <source>
        <dbReference type="Proteomes" id="UP000228775"/>
    </source>
</evidence>
<evidence type="ECO:0000256" key="5">
    <source>
        <dbReference type="PROSITE-ProRule" id="PRU00339"/>
    </source>
</evidence>
<feature type="transmembrane region" description="Helical" evidence="6">
    <location>
        <begin position="457"/>
        <end position="475"/>
    </location>
</feature>
<feature type="transmembrane region" description="Helical" evidence="6">
    <location>
        <begin position="36"/>
        <end position="60"/>
    </location>
</feature>
<comment type="subcellular location">
    <subcellularLocation>
        <location evidence="1">Membrane</location>
        <topology evidence="1">Multi-pass membrane protein</topology>
    </subcellularLocation>
</comment>
<dbReference type="EMBL" id="PEVY01000092">
    <property type="protein sequence ID" value="PIU74764.1"/>
    <property type="molecule type" value="Genomic_DNA"/>
</dbReference>
<feature type="transmembrane region" description="Helical" evidence="6">
    <location>
        <begin position="355"/>
        <end position="378"/>
    </location>
</feature>
<evidence type="ECO:0000256" key="6">
    <source>
        <dbReference type="SAM" id="Phobius"/>
    </source>
</evidence>
<feature type="transmembrane region" description="Helical" evidence="6">
    <location>
        <begin position="131"/>
        <end position="150"/>
    </location>
</feature>
<feature type="transmembrane region" description="Helical" evidence="6">
    <location>
        <begin position="390"/>
        <end position="410"/>
    </location>
</feature>
<organism evidence="8 9">
    <name type="scientific">Candidatus Portnoybacteria bacterium CG06_land_8_20_14_3_00_39_12</name>
    <dbReference type="NCBI Taxonomy" id="1974809"/>
    <lineage>
        <taxon>Bacteria</taxon>
        <taxon>Candidatus Portnoyibacteriota</taxon>
    </lineage>
</organism>